<accession>A0A239NUV1</accession>
<evidence type="ECO:0000259" key="1">
    <source>
        <dbReference type="Pfam" id="PF01636"/>
    </source>
</evidence>
<keyword evidence="2" id="KW-0808">Transferase</keyword>
<keyword evidence="3" id="KW-1185">Reference proteome</keyword>
<dbReference type="Gene3D" id="3.90.1200.10">
    <property type="match status" value="1"/>
</dbReference>
<feature type="domain" description="Aminoglycoside phosphotransferase" evidence="1">
    <location>
        <begin position="48"/>
        <end position="245"/>
    </location>
</feature>
<dbReference type="InterPro" id="IPR002575">
    <property type="entry name" value="Aminoglycoside_PTrfase"/>
</dbReference>
<dbReference type="OrthoDB" id="2570531at2"/>
<dbReference type="GO" id="GO:0016301">
    <property type="term" value="F:kinase activity"/>
    <property type="evidence" value="ECO:0007669"/>
    <property type="project" value="UniProtKB-KW"/>
</dbReference>
<evidence type="ECO:0000313" key="3">
    <source>
        <dbReference type="Proteomes" id="UP000198318"/>
    </source>
</evidence>
<dbReference type="Proteomes" id="UP000198318">
    <property type="component" value="Unassembled WGS sequence"/>
</dbReference>
<name>A0A239NUV1_9ACTN</name>
<organism evidence="2 3">
    <name type="scientific">Actinomadura meyerae</name>
    <dbReference type="NCBI Taxonomy" id="240840"/>
    <lineage>
        <taxon>Bacteria</taxon>
        <taxon>Bacillati</taxon>
        <taxon>Actinomycetota</taxon>
        <taxon>Actinomycetes</taxon>
        <taxon>Streptosporangiales</taxon>
        <taxon>Thermomonosporaceae</taxon>
        <taxon>Actinomadura</taxon>
    </lineage>
</organism>
<protein>
    <submittedName>
        <fullName evidence="2">Thiamine kinase</fullName>
    </submittedName>
</protein>
<reference evidence="2 3" key="1">
    <citation type="submission" date="2017-06" db="EMBL/GenBank/DDBJ databases">
        <authorList>
            <person name="Kim H.J."/>
            <person name="Triplett B.A."/>
        </authorList>
    </citation>
    <scope>NUCLEOTIDE SEQUENCE [LARGE SCALE GENOMIC DNA]</scope>
    <source>
        <strain evidence="2 3">DSM 44715</strain>
    </source>
</reference>
<dbReference type="AlphaFoldDB" id="A0A239NUV1"/>
<proteinExistence type="predicted"/>
<sequence>MSVRNPQWEGLPGEVRAAVEERCGTVLKAEAAERGIMPGIAARLQIEGGGSVFLKGIAAGEPAARLYGCERAANLALAPTVPAPRMLWCAEVGGWVLLVFEFIDGARNADLSPGSPDLPGVVDALSRLGGPGGELPCVSVNLDVLRKTAGALLDKNLRGASWGMYAKALEGLSLESLRGETLLHYDLHSGNLLVVGQRVHVIDWSFACRGQAWIDAALLVPRLIEAGHSPAQAEALVSAHPAWRAAPADAVTGLGALWTMFREYKAMHGPEKARGFRAKAARAGRAWIAYRMA</sequence>
<evidence type="ECO:0000313" key="2">
    <source>
        <dbReference type="EMBL" id="SNT58198.1"/>
    </source>
</evidence>
<dbReference type="Pfam" id="PF01636">
    <property type="entry name" value="APH"/>
    <property type="match status" value="1"/>
</dbReference>
<dbReference type="InterPro" id="IPR011009">
    <property type="entry name" value="Kinase-like_dom_sf"/>
</dbReference>
<dbReference type="SUPFAM" id="SSF56112">
    <property type="entry name" value="Protein kinase-like (PK-like)"/>
    <property type="match status" value="1"/>
</dbReference>
<gene>
    <name evidence="2" type="ORF">SAMN05443665_10492</name>
</gene>
<dbReference type="EMBL" id="FZOR01000049">
    <property type="protein sequence ID" value="SNT58198.1"/>
    <property type="molecule type" value="Genomic_DNA"/>
</dbReference>
<keyword evidence="2" id="KW-0418">Kinase</keyword>